<evidence type="ECO:0000313" key="3">
    <source>
        <dbReference type="EMBL" id="MRJ48316.1"/>
    </source>
</evidence>
<sequence length="61" mass="7173">MTYEELFSHKLSEVDIQTFRELLLIEEQAFRFSFYSNGHSNAHKTNSQHYFAIDVTSEAIT</sequence>
<dbReference type="EMBL" id="WJQS01000002">
    <property type="protein sequence ID" value="MRI84743.1"/>
    <property type="molecule type" value="Genomic_DNA"/>
</dbReference>
<organism evidence="2 4">
    <name type="scientific">Fundicoccus ignavus</name>
    <dbReference type="NCBI Taxonomy" id="2664442"/>
    <lineage>
        <taxon>Bacteria</taxon>
        <taxon>Bacillati</taxon>
        <taxon>Bacillota</taxon>
        <taxon>Bacilli</taxon>
        <taxon>Lactobacillales</taxon>
        <taxon>Aerococcaceae</taxon>
        <taxon>Fundicoccus</taxon>
    </lineage>
</organism>
<accession>A0A6I2GWM8</accession>
<dbReference type="Proteomes" id="UP000469870">
    <property type="component" value="Unassembled WGS sequence"/>
</dbReference>
<evidence type="ECO:0000313" key="1">
    <source>
        <dbReference type="EMBL" id="MRI80505.1"/>
    </source>
</evidence>
<gene>
    <name evidence="3" type="ORF">GF867_12235</name>
    <name evidence="2" type="ORF">GIY09_02370</name>
    <name evidence="1" type="ORF">GIY11_00465</name>
</gene>
<reference evidence="4 6" key="2">
    <citation type="submission" date="2019-11" db="EMBL/GenBank/DDBJ databases">
        <title>Characterisation of Fundicoccus ignavus gen. nov. sp. nov., a novel genus of the family Aerococcaceae isolated from bulk tank milk.</title>
        <authorList>
            <person name="Siebert A."/>
            <person name="Huptas C."/>
            <person name="Wenning M."/>
            <person name="Scherer S."/>
            <person name="Doll E.V."/>
        </authorList>
    </citation>
    <scope>NUCLEOTIDE SEQUENCE [LARGE SCALE GENOMIC DNA]</scope>
    <source>
        <strain evidence="1 6">DSM 109653</strain>
        <strain evidence="2 4">WS4759</strain>
    </source>
</reference>
<dbReference type="RefSeq" id="WP_153833368.1">
    <property type="nucleotide sequence ID" value="NZ_WJQR01000001.1"/>
</dbReference>
<reference evidence="3 5" key="1">
    <citation type="submission" date="2019-11" db="EMBL/GenBank/DDBJ databases">
        <title>Characterisation of Fundicoccus ignavus gen. nov. sp. nov., a novel genus of the family Aerococcaceae from bulk tank milk.</title>
        <authorList>
            <person name="Siebert A."/>
            <person name="Huptas C."/>
            <person name="Wenning M."/>
            <person name="Scherer S."/>
            <person name="Doll E.V."/>
        </authorList>
    </citation>
    <scope>NUCLEOTIDE SEQUENCE [LARGE SCALE GENOMIC DNA]</scope>
    <source>
        <strain evidence="3 5">DSM 109652</strain>
    </source>
</reference>
<evidence type="ECO:0000313" key="5">
    <source>
        <dbReference type="Proteomes" id="UP000440066"/>
    </source>
</evidence>
<evidence type="ECO:0000313" key="4">
    <source>
        <dbReference type="Proteomes" id="UP000430975"/>
    </source>
</evidence>
<comment type="caution">
    <text evidence="2">The sequence shown here is derived from an EMBL/GenBank/DDBJ whole genome shotgun (WGS) entry which is preliminary data.</text>
</comment>
<dbReference type="AlphaFoldDB" id="A0A6I2GWM8"/>
<protein>
    <submittedName>
        <fullName evidence="2">Uncharacterized protein</fullName>
    </submittedName>
</protein>
<dbReference type="EMBL" id="WJQR01000001">
    <property type="protein sequence ID" value="MRI80505.1"/>
    <property type="molecule type" value="Genomic_DNA"/>
</dbReference>
<keyword evidence="4" id="KW-1185">Reference proteome</keyword>
<dbReference type="Proteomes" id="UP000440066">
    <property type="component" value="Unassembled WGS sequence"/>
</dbReference>
<evidence type="ECO:0000313" key="6">
    <source>
        <dbReference type="Proteomes" id="UP000469870"/>
    </source>
</evidence>
<name>A0A6I2GWM8_9LACT</name>
<evidence type="ECO:0000313" key="2">
    <source>
        <dbReference type="EMBL" id="MRI84743.1"/>
    </source>
</evidence>
<dbReference type="EMBL" id="WJQT01000026">
    <property type="protein sequence ID" value="MRJ48316.1"/>
    <property type="molecule type" value="Genomic_DNA"/>
</dbReference>
<dbReference type="Proteomes" id="UP000430975">
    <property type="component" value="Unassembled WGS sequence"/>
</dbReference>
<proteinExistence type="predicted"/>